<reference evidence="7" key="1">
    <citation type="submission" date="2020-07" db="EMBL/GenBank/DDBJ databases">
        <title>Huge and variable diversity of episymbiotic CPR bacteria and DPANN archaea in groundwater ecosystems.</title>
        <authorList>
            <person name="He C.Y."/>
            <person name="Keren R."/>
            <person name="Whittaker M."/>
            <person name="Farag I.F."/>
            <person name="Doudna J."/>
            <person name="Cate J.H.D."/>
            <person name="Banfield J.F."/>
        </authorList>
    </citation>
    <scope>NUCLEOTIDE SEQUENCE</scope>
    <source>
        <strain evidence="7">NC_groundwater_1520_Pr4_B-0.1um_53_5</strain>
    </source>
</reference>
<dbReference type="GO" id="GO:0015086">
    <property type="term" value="F:cadmium ion transmembrane transporter activity"/>
    <property type="evidence" value="ECO:0007669"/>
    <property type="project" value="TreeGrafter"/>
</dbReference>
<keyword evidence="5 6" id="KW-0472">Membrane</keyword>
<comment type="caution">
    <text evidence="7">The sequence shown here is derived from an EMBL/GenBank/DDBJ whole genome shotgun (WGS) entry which is preliminary data.</text>
</comment>
<dbReference type="AlphaFoldDB" id="A0A933MKL9"/>
<dbReference type="GO" id="GO:0005886">
    <property type="term" value="C:plasma membrane"/>
    <property type="evidence" value="ECO:0007669"/>
    <property type="project" value="TreeGrafter"/>
</dbReference>
<evidence type="ECO:0000256" key="2">
    <source>
        <dbReference type="ARBA" id="ARBA00022448"/>
    </source>
</evidence>
<evidence type="ECO:0000256" key="6">
    <source>
        <dbReference type="SAM" id="Phobius"/>
    </source>
</evidence>
<feature type="transmembrane region" description="Helical" evidence="6">
    <location>
        <begin position="86"/>
        <end position="109"/>
    </location>
</feature>
<feature type="transmembrane region" description="Helical" evidence="6">
    <location>
        <begin position="383"/>
        <end position="408"/>
    </location>
</feature>
<protein>
    <submittedName>
        <fullName evidence="7">Nramp family divalent metal transporter</fullName>
    </submittedName>
</protein>
<dbReference type="NCBIfam" id="NF037982">
    <property type="entry name" value="Nramp_1"/>
    <property type="match status" value="1"/>
</dbReference>
<evidence type="ECO:0000256" key="1">
    <source>
        <dbReference type="ARBA" id="ARBA00004141"/>
    </source>
</evidence>
<evidence type="ECO:0000256" key="4">
    <source>
        <dbReference type="ARBA" id="ARBA00022989"/>
    </source>
</evidence>
<comment type="subcellular location">
    <subcellularLocation>
        <location evidence="1">Membrane</location>
        <topology evidence="1">Multi-pass membrane protein</topology>
    </subcellularLocation>
</comment>
<feature type="transmembrane region" description="Helical" evidence="6">
    <location>
        <begin position="40"/>
        <end position="59"/>
    </location>
</feature>
<feature type="transmembrane region" description="Helical" evidence="6">
    <location>
        <begin position="184"/>
        <end position="206"/>
    </location>
</feature>
<dbReference type="PANTHER" id="PTHR11706:SF33">
    <property type="entry name" value="NATURAL RESISTANCE-ASSOCIATED MACROPHAGE PROTEIN 2"/>
    <property type="match status" value="1"/>
</dbReference>
<dbReference type="Proteomes" id="UP000736328">
    <property type="component" value="Unassembled WGS sequence"/>
</dbReference>
<evidence type="ECO:0000313" key="7">
    <source>
        <dbReference type="EMBL" id="MBI4727113.1"/>
    </source>
</evidence>
<evidence type="ECO:0000313" key="8">
    <source>
        <dbReference type="Proteomes" id="UP000736328"/>
    </source>
</evidence>
<feature type="transmembrane region" description="Helical" evidence="6">
    <location>
        <begin position="115"/>
        <end position="134"/>
    </location>
</feature>
<keyword evidence="4 6" id="KW-1133">Transmembrane helix</keyword>
<keyword evidence="3 6" id="KW-0812">Transmembrane</keyword>
<feature type="transmembrane region" description="Helical" evidence="6">
    <location>
        <begin position="322"/>
        <end position="342"/>
    </location>
</feature>
<keyword evidence="2" id="KW-0813">Transport</keyword>
<dbReference type="InterPro" id="IPR001046">
    <property type="entry name" value="NRAMP_fam"/>
</dbReference>
<feature type="transmembrane region" description="Helical" evidence="6">
    <location>
        <begin position="227"/>
        <end position="250"/>
    </location>
</feature>
<dbReference type="GO" id="GO:0034755">
    <property type="term" value="P:iron ion transmembrane transport"/>
    <property type="evidence" value="ECO:0007669"/>
    <property type="project" value="TreeGrafter"/>
</dbReference>
<dbReference type="PANTHER" id="PTHR11706">
    <property type="entry name" value="SOLUTE CARRIER PROTEIN FAMILY 11 MEMBER"/>
    <property type="match status" value="1"/>
</dbReference>
<evidence type="ECO:0000256" key="3">
    <source>
        <dbReference type="ARBA" id="ARBA00022692"/>
    </source>
</evidence>
<accession>A0A933MKL9</accession>
<feature type="transmembrane region" description="Helical" evidence="6">
    <location>
        <begin position="146"/>
        <end position="164"/>
    </location>
</feature>
<feature type="transmembrane region" description="Helical" evidence="6">
    <location>
        <begin position="276"/>
        <end position="301"/>
    </location>
</feature>
<dbReference type="Pfam" id="PF01566">
    <property type="entry name" value="Nramp"/>
    <property type="match status" value="1"/>
</dbReference>
<evidence type="ECO:0000256" key="5">
    <source>
        <dbReference type="ARBA" id="ARBA00023136"/>
    </source>
</evidence>
<feature type="transmembrane region" description="Helical" evidence="6">
    <location>
        <begin position="348"/>
        <end position="371"/>
    </location>
</feature>
<dbReference type="EMBL" id="JACQXR010000101">
    <property type="protein sequence ID" value="MBI4727113.1"/>
    <property type="molecule type" value="Genomic_DNA"/>
</dbReference>
<organism evidence="7 8">
    <name type="scientific">candidate division TA06 bacterium</name>
    <dbReference type="NCBI Taxonomy" id="2250710"/>
    <lineage>
        <taxon>Bacteria</taxon>
        <taxon>Bacteria division TA06</taxon>
    </lineage>
</organism>
<gene>
    <name evidence="7" type="ORF">HY768_07815</name>
</gene>
<name>A0A933MKL9_UNCT6</name>
<dbReference type="GO" id="GO:0005384">
    <property type="term" value="F:manganese ion transmembrane transporter activity"/>
    <property type="evidence" value="ECO:0007669"/>
    <property type="project" value="TreeGrafter"/>
</dbReference>
<proteinExistence type="predicted"/>
<sequence length="411" mass="44652">MKKLWIKLALIFGVVGPGLITSFADNDAGGITTYSIAGARYGYSLLWMLLLITFVLAFFQEMVARLAAVTGKGLSDLIREEFGLRWTLFAMIVLLVANFTTTIANFAGIAASLEILGVSKYISVPVTVLALWLLVVKGSYRFVERFFLIVALFFAAYVIAGFLAKPDWGRAADSLVKPTLVWKADYWVIFIATIGTTITPWMQFYLQSSIVDKGITMKHYGYVKLDVFVGTFFTNFISFFIIVTCAATLFKAGIPVHNAEDAALALAPIAGKYSSVLFAVGLFVASMMAASIVPLSTSYAICEAFGMETGINKNFSQAPIFFSLYTLLLILGGAAILIPGLPLIKVMLFAQTVQGVLLPVILIFILLLLNNRDVMGDHVNSKFYNIAALIAVAGIVLASLILLVLTLMGKT</sequence>